<gene>
    <name evidence="10" type="primary">queG</name>
    <name evidence="10" type="ORF">LN736_17840</name>
</gene>
<dbReference type="Proteomes" id="UP001165422">
    <property type="component" value="Unassembled WGS sequence"/>
</dbReference>
<evidence type="ECO:0000313" key="11">
    <source>
        <dbReference type="Proteomes" id="UP001165422"/>
    </source>
</evidence>
<dbReference type="InterPro" id="IPR017896">
    <property type="entry name" value="4Fe4S_Fe-S-bd"/>
</dbReference>
<evidence type="ECO:0000256" key="2">
    <source>
        <dbReference type="ARBA" id="ARBA00022490"/>
    </source>
</evidence>
<evidence type="ECO:0000256" key="6">
    <source>
        <dbReference type="ARBA" id="ARBA00023002"/>
    </source>
</evidence>
<evidence type="ECO:0000256" key="1">
    <source>
        <dbReference type="ARBA" id="ARBA00022485"/>
    </source>
</evidence>
<organism evidence="10 11">
    <name type="scientific">Clostridium aromativorans</name>
    <dbReference type="NCBI Taxonomy" id="2836848"/>
    <lineage>
        <taxon>Bacteria</taxon>
        <taxon>Bacillati</taxon>
        <taxon>Bacillota</taxon>
        <taxon>Clostridia</taxon>
        <taxon>Eubacteriales</taxon>
        <taxon>Clostridiaceae</taxon>
        <taxon>Clostridium</taxon>
    </lineage>
</organism>
<accession>A0ABS8NAL3</accession>
<evidence type="ECO:0000256" key="3">
    <source>
        <dbReference type="ARBA" id="ARBA00022694"/>
    </source>
</evidence>
<dbReference type="EC" id="1.17.99.6" evidence="10"/>
<evidence type="ECO:0000256" key="7">
    <source>
        <dbReference type="ARBA" id="ARBA00023004"/>
    </source>
</evidence>
<evidence type="ECO:0000256" key="4">
    <source>
        <dbReference type="ARBA" id="ARBA00022723"/>
    </source>
</evidence>
<keyword evidence="7" id="KW-0408">Iron</keyword>
<dbReference type="Gene3D" id="3.30.70.3270">
    <property type="match status" value="1"/>
</dbReference>
<keyword evidence="3" id="KW-0819">tRNA processing</keyword>
<protein>
    <submittedName>
        <fullName evidence="10">tRNA epoxyqueuosine(34) reductase QueG</fullName>
        <ecNumber evidence="10">1.17.99.6</ecNumber>
    </submittedName>
</protein>
<keyword evidence="5" id="KW-0671">Queuosine biosynthesis</keyword>
<dbReference type="GO" id="GO:0052693">
    <property type="term" value="F:epoxyqueuosine reductase activity"/>
    <property type="evidence" value="ECO:0007669"/>
    <property type="project" value="UniProtKB-EC"/>
</dbReference>
<keyword evidence="4" id="KW-0479">Metal-binding</keyword>
<dbReference type="InterPro" id="IPR017900">
    <property type="entry name" value="4Fe4S_Fe_S_CS"/>
</dbReference>
<keyword evidence="1" id="KW-0004">4Fe-4S</keyword>
<evidence type="ECO:0000313" key="10">
    <source>
        <dbReference type="EMBL" id="MCC9296701.1"/>
    </source>
</evidence>
<keyword evidence="8" id="KW-0411">Iron-sulfur</keyword>
<evidence type="ECO:0000256" key="8">
    <source>
        <dbReference type="ARBA" id="ARBA00023014"/>
    </source>
</evidence>
<dbReference type="PANTHER" id="PTHR30002">
    <property type="entry name" value="EPOXYQUEUOSINE REDUCTASE"/>
    <property type="match status" value="1"/>
</dbReference>
<dbReference type="PROSITE" id="PS00198">
    <property type="entry name" value="4FE4S_FER_1"/>
    <property type="match status" value="1"/>
</dbReference>
<dbReference type="Pfam" id="PF13484">
    <property type="entry name" value="Fer4_16"/>
    <property type="match status" value="1"/>
</dbReference>
<reference evidence="10" key="1">
    <citation type="submission" date="2021-11" db="EMBL/GenBank/DDBJ databases">
        <authorList>
            <person name="Qingchun L."/>
            <person name="Dong Z."/>
            <person name="Zongwei Q."/>
            <person name="Jia Z."/>
            <person name="Duotao L."/>
        </authorList>
    </citation>
    <scope>NUCLEOTIDE SEQUENCE</scope>
    <source>
        <strain evidence="10">WLY-B-L2</strain>
    </source>
</reference>
<dbReference type="NCBIfam" id="TIGR00276">
    <property type="entry name" value="tRNA epoxyqueuosine(34) reductase QueG"/>
    <property type="match status" value="1"/>
</dbReference>
<dbReference type="PANTHER" id="PTHR30002:SF4">
    <property type="entry name" value="EPOXYQUEUOSINE REDUCTASE"/>
    <property type="match status" value="1"/>
</dbReference>
<dbReference type="RefSeq" id="WP_150358678.1">
    <property type="nucleotide sequence ID" value="NZ_JAJJPB010000043.1"/>
</dbReference>
<dbReference type="EMBL" id="JAJJPB010000043">
    <property type="protein sequence ID" value="MCC9296701.1"/>
    <property type="molecule type" value="Genomic_DNA"/>
</dbReference>
<name>A0ABS8NAL3_9CLOT</name>
<dbReference type="PROSITE" id="PS51379">
    <property type="entry name" value="4FE4S_FER_2"/>
    <property type="match status" value="1"/>
</dbReference>
<sequence length="324" mass="37537">MDCKREILNYCHSIGLDTVGFTKCRVYTELEGYLCFRKENLLESEFEEKDIKKRINSCEYMDGGKTIISVAFPYLFKKDHIQKDIKFSLYTRGKDYHKVVEAYLKKICGYIESLGGKTRYFVDSNFLPERYIAFQSGIGFIGKNNMLITKRYGSYVFLGEIITDIEVESDIPLKSKCGNCSLCQTACPTGAICGNRDSNKCMSYITQKKNVDSKWFPIFQGRLFGCDTCQEVCPYNGDIIYSNIEDLRPFNFMERVDLNEIVNIDKSTFIEKYYNTSCGWRGKNIIQRNAIINALMLGKNVEIKNIKSSYIKDYYNRLLHVLKL</sequence>
<dbReference type="SUPFAM" id="SSF46548">
    <property type="entry name" value="alpha-helical ferredoxin"/>
    <property type="match status" value="1"/>
</dbReference>
<proteinExistence type="predicted"/>
<dbReference type="InterPro" id="IPR013542">
    <property type="entry name" value="QueG_DUF1730"/>
</dbReference>
<evidence type="ECO:0000259" key="9">
    <source>
        <dbReference type="PROSITE" id="PS51379"/>
    </source>
</evidence>
<keyword evidence="11" id="KW-1185">Reference proteome</keyword>
<dbReference type="Pfam" id="PF08331">
    <property type="entry name" value="QueG_DUF1730"/>
    <property type="match status" value="1"/>
</dbReference>
<feature type="domain" description="4Fe-4S ferredoxin-type" evidence="9">
    <location>
        <begin position="165"/>
        <end position="197"/>
    </location>
</feature>
<evidence type="ECO:0000256" key="5">
    <source>
        <dbReference type="ARBA" id="ARBA00022785"/>
    </source>
</evidence>
<comment type="caution">
    <text evidence="10">The sequence shown here is derived from an EMBL/GenBank/DDBJ whole genome shotgun (WGS) entry which is preliminary data.</text>
</comment>
<keyword evidence="2" id="KW-0963">Cytoplasm</keyword>
<dbReference type="InterPro" id="IPR004453">
    <property type="entry name" value="QueG"/>
</dbReference>
<keyword evidence="6 10" id="KW-0560">Oxidoreductase</keyword>